<keyword evidence="2" id="KW-1185">Reference proteome</keyword>
<comment type="caution">
    <text evidence="1">The sequence shown here is derived from an EMBL/GenBank/DDBJ whole genome shotgun (WGS) entry which is preliminary data.</text>
</comment>
<accession>A0A5N5Q9L1</accession>
<gene>
    <name evidence="1" type="ORF">CTheo_8434</name>
</gene>
<dbReference type="EMBL" id="SSOP01000561">
    <property type="protein sequence ID" value="KAB5588121.1"/>
    <property type="molecule type" value="Genomic_DNA"/>
</dbReference>
<dbReference type="AlphaFoldDB" id="A0A5N5Q9L1"/>
<reference evidence="1 2" key="1">
    <citation type="journal article" date="2019" name="Fungal Biol. Biotechnol.">
        <title>Draft genome sequence of fastidious pathogen Ceratobasidium theobromae, which causes vascular-streak dieback in Theobroma cacao.</title>
        <authorList>
            <person name="Ali S.S."/>
            <person name="Asman A."/>
            <person name="Shao J."/>
            <person name="Firmansyah A.P."/>
            <person name="Susilo A.W."/>
            <person name="Rosmana A."/>
            <person name="McMahon P."/>
            <person name="Junaid M."/>
            <person name="Guest D."/>
            <person name="Kheng T.Y."/>
            <person name="Meinhardt L.W."/>
            <person name="Bailey B.A."/>
        </authorList>
    </citation>
    <scope>NUCLEOTIDE SEQUENCE [LARGE SCALE GENOMIC DNA]</scope>
    <source>
        <strain evidence="1 2">CT2</strain>
    </source>
</reference>
<proteinExistence type="predicted"/>
<name>A0A5N5Q9L1_9AGAM</name>
<keyword evidence="1" id="KW-0808">Transferase</keyword>
<dbReference type="OrthoDB" id="4062651at2759"/>
<dbReference type="GO" id="GO:0016301">
    <property type="term" value="F:kinase activity"/>
    <property type="evidence" value="ECO:0007669"/>
    <property type="project" value="UniProtKB-KW"/>
</dbReference>
<organism evidence="1 2">
    <name type="scientific">Ceratobasidium theobromae</name>
    <dbReference type="NCBI Taxonomy" id="1582974"/>
    <lineage>
        <taxon>Eukaryota</taxon>
        <taxon>Fungi</taxon>
        <taxon>Dikarya</taxon>
        <taxon>Basidiomycota</taxon>
        <taxon>Agaricomycotina</taxon>
        <taxon>Agaricomycetes</taxon>
        <taxon>Cantharellales</taxon>
        <taxon>Ceratobasidiaceae</taxon>
        <taxon>Ceratobasidium</taxon>
    </lineage>
</organism>
<sequence>MSRTRSARIDKLQLNILIDGDDPLTEFFRIRISRGAQFLDLRNAIRAAYKQEREGSLGHLILFKFNKPGEEYENAKFSRAMVLNLAHKVGSASGWPAGSDFDDSLIHIVARVKELVPRAIERKTVEPSDKTDSRMAKKRKLGQSGLISVTLNVIHSFS</sequence>
<keyword evidence="1" id="KW-0418">Kinase</keyword>
<evidence type="ECO:0000313" key="1">
    <source>
        <dbReference type="EMBL" id="KAB5588121.1"/>
    </source>
</evidence>
<evidence type="ECO:0000313" key="2">
    <source>
        <dbReference type="Proteomes" id="UP000383932"/>
    </source>
</evidence>
<protein>
    <submittedName>
        <fullName evidence="1">Kinase domain containing protein</fullName>
    </submittedName>
</protein>
<dbReference type="Proteomes" id="UP000383932">
    <property type="component" value="Unassembled WGS sequence"/>
</dbReference>